<keyword evidence="3 9" id="KW-0812">Transmembrane</keyword>
<dbReference type="PROSITE" id="PS50262">
    <property type="entry name" value="G_PROTEIN_RECEP_F1_2"/>
    <property type="match status" value="1"/>
</dbReference>
<dbReference type="PROSITE" id="PS00237">
    <property type="entry name" value="G_PROTEIN_RECEP_F1_1"/>
    <property type="match status" value="1"/>
</dbReference>
<feature type="transmembrane region" description="Helical" evidence="11">
    <location>
        <begin position="62"/>
        <end position="83"/>
    </location>
</feature>
<evidence type="ECO:0000256" key="1">
    <source>
        <dbReference type="ARBA" id="ARBA00004141"/>
    </source>
</evidence>
<proteinExistence type="inferred from homology"/>
<reference evidence="13 14" key="1">
    <citation type="journal article" date="2024" name="Ann. Entomol. Soc. Am.">
        <title>Genomic analyses of the southern and eastern yellowjacket wasps (Hymenoptera: Vespidae) reveal evolutionary signatures of social life.</title>
        <authorList>
            <person name="Catto M.A."/>
            <person name="Caine P.B."/>
            <person name="Orr S.E."/>
            <person name="Hunt B.G."/>
            <person name="Goodisman M.A.D."/>
        </authorList>
    </citation>
    <scope>NUCLEOTIDE SEQUENCE [LARGE SCALE GENOMIC DNA]</scope>
    <source>
        <strain evidence="13">232</strain>
        <tissue evidence="13">Head and thorax</tissue>
    </source>
</reference>
<gene>
    <name evidence="13" type="ORF">V1477_001777</name>
</gene>
<dbReference type="PANTHER" id="PTHR45695:SF9">
    <property type="entry name" value="LEUCOKININ RECEPTOR"/>
    <property type="match status" value="1"/>
</dbReference>
<dbReference type="AlphaFoldDB" id="A0ABD2CX55"/>
<dbReference type="PRINTS" id="PR00237">
    <property type="entry name" value="GPCRRHODOPSN"/>
</dbReference>
<keyword evidence="6 11" id="KW-0472">Membrane</keyword>
<accession>A0ABD2CX55</accession>
<dbReference type="InterPro" id="IPR017452">
    <property type="entry name" value="GPCR_Rhodpsn_7TM"/>
</dbReference>
<dbReference type="Gene3D" id="1.20.1070.10">
    <property type="entry name" value="Rhodopsin 7-helix transmembrane proteins"/>
    <property type="match status" value="1"/>
</dbReference>
<keyword evidence="7 9" id="KW-0675">Receptor</keyword>
<feature type="transmembrane region" description="Helical" evidence="11">
    <location>
        <begin position="262"/>
        <end position="285"/>
    </location>
</feature>
<evidence type="ECO:0000256" key="5">
    <source>
        <dbReference type="ARBA" id="ARBA00023040"/>
    </source>
</evidence>
<feature type="transmembrane region" description="Helical" evidence="11">
    <location>
        <begin position="353"/>
        <end position="377"/>
    </location>
</feature>
<comment type="caution">
    <text evidence="13">The sequence shown here is derived from an EMBL/GenBank/DDBJ whole genome shotgun (WGS) entry which is preliminary data.</text>
</comment>
<feature type="transmembrane region" description="Helical" evidence="11">
    <location>
        <begin position="131"/>
        <end position="152"/>
    </location>
</feature>
<dbReference type="PRINTS" id="PR01012">
    <property type="entry name" value="NRPEPTIDEYR"/>
</dbReference>
<keyword evidence="14" id="KW-1185">Reference proteome</keyword>
<dbReference type="GO" id="GO:0016020">
    <property type="term" value="C:membrane"/>
    <property type="evidence" value="ECO:0007669"/>
    <property type="project" value="UniProtKB-SubCell"/>
</dbReference>
<evidence type="ECO:0000256" key="10">
    <source>
        <dbReference type="SAM" id="MobiDB-lite"/>
    </source>
</evidence>
<evidence type="ECO:0000256" key="7">
    <source>
        <dbReference type="ARBA" id="ARBA00023170"/>
    </source>
</evidence>
<dbReference type="SUPFAM" id="SSF81321">
    <property type="entry name" value="Family A G protein-coupled receptor-like"/>
    <property type="match status" value="1"/>
</dbReference>
<feature type="transmembrane region" description="Helical" evidence="11">
    <location>
        <begin position="315"/>
        <end position="333"/>
    </location>
</feature>
<dbReference type="InterPro" id="IPR000276">
    <property type="entry name" value="GPCR_Rhodpsn"/>
</dbReference>
<sequence>MNDSWSSYEDLEEWSSMLNATFWIDKNETYSENDVEDSWHVSLVERFIKWDGGIKRGYMHMYYSNCVGSNLTLHLCTLLYSFLEDLYDVPTSVTVILSICYGSISVLAIVGNSLVMWIVTTTRRMQNMTNFFIANLALADIIIGLFVIPFQFQAALLQRWNLPHFMCAFCPFVRVLCVNVSVFTLTAIAVDRHRAILKPLSASPTKLRARIIVAGIWMLATALATPMALALRVIMIPEKMTSGRYHLKPFCHNENMSENSMLTYRALLVFLQYMTPLSIISVVYARMARTLWGSRAPGNAEDSRDAAFMKNKKKVIKMLVIVVVLFAICWLPIQSYNVLQYTYSEINQYQYINIIWFCCDWLAMSNSCCNPFVYGIYNEKFKREFQQRCPFRPRKLSISPPTDSIDLDKTQSTRTSIRYDWRRTGSSGYPSFYRGVPMRESSKISINGNNESISRQKSTSTRWTRNEQKNQYCPDQRSPSKAAELYVFSSGRHKRTKSIGTEELCL</sequence>
<feature type="region of interest" description="Disordered" evidence="10">
    <location>
        <begin position="449"/>
        <end position="479"/>
    </location>
</feature>
<dbReference type="GO" id="GO:0004930">
    <property type="term" value="F:G protein-coupled receptor activity"/>
    <property type="evidence" value="ECO:0007669"/>
    <property type="project" value="UniProtKB-KW"/>
</dbReference>
<keyword evidence="5 9" id="KW-0297">G-protein coupled receptor</keyword>
<evidence type="ECO:0000256" key="8">
    <source>
        <dbReference type="ARBA" id="ARBA00023224"/>
    </source>
</evidence>
<comment type="similarity">
    <text evidence="2 9">Belongs to the G-protein coupled receptor 1 family.</text>
</comment>
<dbReference type="EMBL" id="JAYRBN010000026">
    <property type="protein sequence ID" value="KAL2749706.1"/>
    <property type="molecule type" value="Genomic_DNA"/>
</dbReference>
<feature type="transmembrane region" description="Helical" evidence="11">
    <location>
        <begin position="211"/>
        <end position="235"/>
    </location>
</feature>
<evidence type="ECO:0000313" key="14">
    <source>
        <dbReference type="Proteomes" id="UP001607303"/>
    </source>
</evidence>
<evidence type="ECO:0000256" key="3">
    <source>
        <dbReference type="ARBA" id="ARBA00022692"/>
    </source>
</evidence>
<dbReference type="Proteomes" id="UP001607303">
    <property type="component" value="Unassembled WGS sequence"/>
</dbReference>
<name>A0ABD2CX55_VESMC</name>
<dbReference type="PANTHER" id="PTHR45695">
    <property type="entry name" value="LEUCOKININ RECEPTOR-RELATED"/>
    <property type="match status" value="1"/>
</dbReference>
<dbReference type="SMART" id="SM01381">
    <property type="entry name" value="7TM_GPCR_Srsx"/>
    <property type="match status" value="1"/>
</dbReference>
<evidence type="ECO:0000256" key="2">
    <source>
        <dbReference type="ARBA" id="ARBA00010663"/>
    </source>
</evidence>
<comment type="subcellular location">
    <subcellularLocation>
        <location evidence="1">Membrane</location>
        <topology evidence="1">Multi-pass membrane protein</topology>
    </subcellularLocation>
</comment>
<evidence type="ECO:0000313" key="13">
    <source>
        <dbReference type="EMBL" id="KAL2749706.1"/>
    </source>
</evidence>
<evidence type="ECO:0000259" key="12">
    <source>
        <dbReference type="PROSITE" id="PS50262"/>
    </source>
</evidence>
<organism evidence="13 14">
    <name type="scientific">Vespula maculifrons</name>
    <name type="common">Eastern yellow jacket</name>
    <name type="synonym">Wasp</name>
    <dbReference type="NCBI Taxonomy" id="7453"/>
    <lineage>
        <taxon>Eukaryota</taxon>
        <taxon>Metazoa</taxon>
        <taxon>Ecdysozoa</taxon>
        <taxon>Arthropoda</taxon>
        <taxon>Hexapoda</taxon>
        <taxon>Insecta</taxon>
        <taxon>Pterygota</taxon>
        <taxon>Neoptera</taxon>
        <taxon>Endopterygota</taxon>
        <taxon>Hymenoptera</taxon>
        <taxon>Apocrita</taxon>
        <taxon>Aculeata</taxon>
        <taxon>Vespoidea</taxon>
        <taxon>Vespidae</taxon>
        <taxon>Vespinae</taxon>
        <taxon>Vespula</taxon>
    </lineage>
</organism>
<feature type="transmembrane region" description="Helical" evidence="11">
    <location>
        <begin position="95"/>
        <end position="119"/>
    </location>
</feature>
<dbReference type="InterPro" id="IPR000611">
    <property type="entry name" value="NPY_rcpt"/>
</dbReference>
<feature type="domain" description="G-protein coupled receptors family 1 profile" evidence="12">
    <location>
        <begin position="111"/>
        <end position="374"/>
    </location>
</feature>
<evidence type="ECO:0000256" key="6">
    <source>
        <dbReference type="ARBA" id="ARBA00023136"/>
    </source>
</evidence>
<dbReference type="Pfam" id="PF00001">
    <property type="entry name" value="7tm_1"/>
    <property type="match status" value="1"/>
</dbReference>
<evidence type="ECO:0000256" key="11">
    <source>
        <dbReference type="SAM" id="Phobius"/>
    </source>
</evidence>
<keyword evidence="8 9" id="KW-0807">Transducer</keyword>
<protein>
    <submittedName>
        <fullName evidence="13">RYamide receptor-like isoform X1</fullName>
    </submittedName>
</protein>
<evidence type="ECO:0000256" key="4">
    <source>
        <dbReference type="ARBA" id="ARBA00022989"/>
    </source>
</evidence>
<keyword evidence="4 11" id="KW-1133">Transmembrane helix</keyword>
<feature type="transmembrane region" description="Helical" evidence="11">
    <location>
        <begin position="172"/>
        <end position="190"/>
    </location>
</feature>
<evidence type="ECO:0000256" key="9">
    <source>
        <dbReference type="RuleBase" id="RU000688"/>
    </source>
</evidence>